<organism evidence="4 5">
    <name type="scientific">Colletotrichum tanaceti</name>
    <dbReference type="NCBI Taxonomy" id="1306861"/>
    <lineage>
        <taxon>Eukaryota</taxon>
        <taxon>Fungi</taxon>
        <taxon>Dikarya</taxon>
        <taxon>Ascomycota</taxon>
        <taxon>Pezizomycotina</taxon>
        <taxon>Sordariomycetes</taxon>
        <taxon>Hypocreomycetidae</taxon>
        <taxon>Glomerellales</taxon>
        <taxon>Glomerellaceae</taxon>
        <taxon>Colletotrichum</taxon>
        <taxon>Colletotrichum destructivum species complex</taxon>
    </lineage>
</organism>
<evidence type="ECO:0000259" key="3">
    <source>
        <dbReference type="Pfam" id="PF13249"/>
    </source>
</evidence>
<dbReference type="InterPro" id="IPR008930">
    <property type="entry name" value="Terpenoid_cyclase/PrenylTrfase"/>
</dbReference>
<dbReference type="GO" id="GO:0016104">
    <property type="term" value="P:triterpenoid biosynthetic process"/>
    <property type="evidence" value="ECO:0007669"/>
    <property type="project" value="InterPro"/>
</dbReference>
<dbReference type="Gene3D" id="1.50.10.20">
    <property type="match status" value="2"/>
</dbReference>
<keyword evidence="5" id="KW-1185">Reference proteome</keyword>
<comment type="caution">
    <text evidence="4">The sequence shown here is derived from an EMBL/GenBank/DDBJ whole genome shotgun (WGS) entry which is preliminary data.</text>
</comment>
<evidence type="ECO:0000256" key="1">
    <source>
        <dbReference type="ARBA" id="ARBA00022737"/>
    </source>
</evidence>
<feature type="domain" description="Squalene cyclase N-terminal" evidence="3">
    <location>
        <begin position="14"/>
        <end position="314"/>
    </location>
</feature>
<proteinExistence type="predicted"/>
<accession>A0A4V6DH58</accession>
<sequence>MKPSLLELAKGCLKPAADYAYSLQKADGHWYTELRSNISFTAQYVCLREIVGTSLGPSQDGNHFRKWLLAQQTGDGSWTLAPGEPGDLSISVEGYFALKLLGVPVDDEPMRRAREFILSRGGLPEVGIITQFLLAVFGLVRWDDMAQVPAELMLMPTWSPINVYAFAHWTRVTAVAMMVLRHHQPTFCLPTELLSPGKTFLEELYPDVTDQQLRFYPTIAGLWGSGDYGRCIAAVADRAVGLIDPIVKRTVVRKLALSRCVQFMLKRQTQSGYASFWPANFNCVLALYCEGYKFNDPAIQQLLNAIETIYIWKDEDGMRNQVTCGPSWDTALIALGLSGSGLGDGRLDKTVDWFKSTQIVHIRGDYEVQVPGLSPGGWAFQYNSYFLNLFPFGQGNEFHDAPVPDVTARILEGLGFVLDLQRRAGERERLPRGLIDKIREACSGAISYLGSTQDQVTGAWRSRWHVNYINGTGSALQALAFFETFDKRVPRMIQRGLAWIKSMQRVDGGWGETLRTYKDPSLAGMGGSTTPSQTSWALLGLLSHLDPEDEAIGRGIEYLVRTQVKSTPGTLIP</sequence>
<dbReference type="SUPFAM" id="SSF48239">
    <property type="entry name" value="Terpenoid cyclases/Protein prenyltransferases"/>
    <property type="match status" value="2"/>
</dbReference>
<reference evidence="4 5" key="1">
    <citation type="journal article" date="2019" name="PLoS ONE">
        <title>Comparative genome analysis indicates high evolutionary potential of pathogenicity genes in Colletotrichum tanaceti.</title>
        <authorList>
            <person name="Lelwala R.V."/>
            <person name="Korhonen P.K."/>
            <person name="Young N.D."/>
            <person name="Scott J.B."/>
            <person name="Ades P.A."/>
            <person name="Gasser R.B."/>
            <person name="Taylor P.W.J."/>
        </authorList>
    </citation>
    <scope>NUCLEOTIDE SEQUENCE [LARGE SCALE GENOMIC DNA]</scope>
    <source>
        <strain evidence="4">BRIP57314</strain>
    </source>
</reference>
<dbReference type="STRING" id="1306861.A0A4V6DH58"/>
<gene>
    <name evidence="4" type="primary">shc</name>
    <name evidence="4" type="ORF">CTA1_4102</name>
</gene>
<dbReference type="Proteomes" id="UP000310108">
    <property type="component" value="Unassembled WGS sequence"/>
</dbReference>
<evidence type="ECO:0000313" key="5">
    <source>
        <dbReference type="Proteomes" id="UP000310108"/>
    </source>
</evidence>
<dbReference type="InterPro" id="IPR032696">
    <property type="entry name" value="SQ_cyclase_C"/>
</dbReference>
<dbReference type="AlphaFoldDB" id="A0A4V6DH58"/>
<dbReference type="EMBL" id="PJEX01000101">
    <property type="protein sequence ID" value="TKW55356.1"/>
    <property type="molecule type" value="Genomic_DNA"/>
</dbReference>
<name>A0A4V6DH58_9PEZI</name>
<dbReference type="InterPro" id="IPR032697">
    <property type="entry name" value="SQ_cyclase_N"/>
</dbReference>
<evidence type="ECO:0000259" key="2">
    <source>
        <dbReference type="Pfam" id="PF13243"/>
    </source>
</evidence>
<dbReference type="Pfam" id="PF13243">
    <property type="entry name" value="SQHop_cyclase_C"/>
    <property type="match status" value="1"/>
</dbReference>
<dbReference type="GO" id="GO:0005811">
    <property type="term" value="C:lipid droplet"/>
    <property type="evidence" value="ECO:0007669"/>
    <property type="project" value="InterPro"/>
</dbReference>
<dbReference type="InterPro" id="IPR018333">
    <property type="entry name" value="Squalene_cyclase"/>
</dbReference>
<dbReference type="PANTHER" id="PTHR11764:SF82">
    <property type="entry name" value="TERPENE CYCLASE_MUTASE FAMILY MEMBER"/>
    <property type="match status" value="1"/>
</dbReference>
<dbReference type="GO" id="GO:0016866">
    <property type="term" value="F:intramolecular transferase activity"/>
    <property type="evidence" value="ECO:0007669"/>
    <property type="project" value="InterPro"/>
</dbReference>
<protein>
    <submittedName>
        <fullName evidence="4">Squalene--hopene cyclase</fullName>
    </submittedName>
</protein>
<dbReference type="PANTHER" id="PTHR11764">
    <property type="entry name" value="TERPENE CYCLASE/MUTASE FAMILY MEMBER"/>
    <property type="match status" value="1"/>
</dbReference>
<evidence type="ECO:0000313" key="4">
    <source>
        <dbReference type="EMBL" id="TKW55356.1"/>
    </source>
</evidence>
<dbReference type="Pfam" id="PF13249">
    <property type="entry name" value="SQHop_cyclase_N"/>
    <property type="match status" value="1"/>
</dbReference>
<keyword evidence="1" id="KW-0677">Repeat</keyword>
<feature type="domain" description="Squalene cyclase C-terminal" evidence="2">
    <location>
        <begin position="384"/>
        <end position="565"/>
    </location>
</feature>